<protein>
    <submittedName>
        <fullName evidence="1">Uncharacterized protein</fullName>
    </submittedName>
</protein>
<proteinExistence type="predicted"/>
<dbReference type="AlphaFoldDB" id="A0ABD2XXK6"/>
<accession>A0ABD2XXK6</accession>
<evidence type="ECO:0000313" key="2">
    <source>
        <dbReference type="Proteomes" id="UP001630127"/>
    </source>
</evidence>
<dbReference type="Proteomes" id="UP001630127">
    <property type="component" value="Unassembled WGS sequence"/>
</dbReference>
<evidence type="ECO:0000313" key="1">
    <source>
        <dbReference type="EMBL" id="KAL3497974.1"/>
    </source>
</evidence>
<comment type="caution">
    <text evidence="1">The sequence shown here is derived from an EMBL/GenBank/DDBJ whole genome shotgun (WGS) entry which is preliminary data.</text>
</comment>
<organism evidence="1 2">
    <name type="scientific">Cinchona calisaya</name>
    <dbReference type="NCBI Taxonomy" id="153742"/>
    <lineage>
        <taxon>Eukaryota</taxon>
        <taxon>Viridiplantae</taxon>
        <taxon>Streptophyta</taxon>
        <taxon>Embryophyta</taxon>
        <taxon>Tracheophyta</taxon>
        <taxon>Spermatophyta</taxon>
        <taxon>Magnoliopsida</taxon>
        <taxon>eudicotyledons</taxon>
        <taxon>Gunneridae</taxon>
        <taxon>Pentapetalae</taxon>
        <taxon>asterids</taxon>
        <taxon>lamiids</taxon>
        <taxon>Gentianales</taxon>
        <taxon>Rubiaceae</taxon>
        <taxon>Cinchonoideae</taxon>
        <taxon>Cinchoneae</taxon>
        <taxon>Cinchona</taxon>
    </lineage>
</organism>
<sequence>MKCAPAANLGGYAATQTKQDKATVMGGTYVAALTSQDHNRGHPTKDVEVVEDEMSLGRDNDVTNSTTVVLIVPVIMKDKNSRKESLVDDKVEQGHNRGRGVEDFDKALEVQKFSLSEELNLGTYFLSLT</sequence>
<dbReference type="EMBL" id="JBJUIK010000017">
    <property type="protein sequence ID" value="KAL3497974.1"/>
    <property type="molecule type" value="Genomic_DNA"/>
</dbReference>
<gene>
    <name evidence="1" type="ORF">ACH5RR_040706</name>
</gene>
<name>A0ABD2XXK6_9GENT</name>
<keyword evidence="2" id="KW-1185">Reference proteome</keyword>
<reference evidence="1 2" key="1">
    <citation type="submission" date="2024-11" db="EMBL/GenBank/DDBJ databases">
        <title>A near-complete genome assembly of Cinchona calisaya.</title>
        <authorList>
            <person name="Lian D.C."/>
            <person name="Zhao X.W."/>
            <person name="Wei L."/>
        </authorList>
    </citation>
    <scope>NUCLEOTIDE SEQUENCE [LARGE SCALE GENOMIC DNA]</scope>
    <source>
        <tissue evidence="1">Nenye</tissue>
    </source>
</reference>